<evidence type="ECO:0000256" key="1">
    <source>
        <dbReference type="ARBA" id="ARBA00043985"/>
    </source>
</evidence>
<keyword evidence="3" id="KW-0472">Membrane</keyword>
<keyword evidence="2" id="KW-0175">Coiled coil</keyword>
<dbReference type="Proteomes" id="UP000503129">
    <property type="component" value="Chromosome"/>
</dbReference>
<proteinExistence type="inferred from homology"/>
<feature type="transmembrane region" description="Helical" evidence="3">
    <location>
        <begin position="83"/>
        <end position="110"/>
    </location>
</feature>
<dbReference type="InterPro" id="IPR007157">
    <property type="entry name" value="PspA_VIPP1"/>
</dbReference>
<evidence type="ECO:0000256" key="2">
    <source>
        <dbReference type="SAM" id="Coils"/>
    </source>
</evidence>
<gene>
    <name evidence="4" type="ORF">DP114_15000</name>
</gene>
<protein>
    <submittedName>
        <fullName evidence="4">Uncharacterized protein</fullName>
    </submittedName>
</protein>
<accession>A0A856MEE2</accession>
<keyword evidence="5" id="KW-1185">Reference proteome</keyword>
<feature type="coiled-coil region" evidence="2">
    <location>
        <begin position="131"/>
        <end position="158"/>
    </location>
</feature>
<name>A0A856MEE2_9CYAN</name>
<keyword evidence="3" id="KW-1133">Transmembrane helix</keyword>
<feature type="transmembrane region" description="Helical" evidence="3">
    <location>
        <begin position="20"/>
        <end position="46"/>
    </location>
</feature>
<evidence type="ECO:0000256" key="3">
    <source>
        <dbReference type="SAM" id="Phobius"/>
    </source>
</evidence>
<dbReference type="PANTHER" id="PTHR31088:SF6">
    <property type="entry name" value="PHAGE SHOCK PROTEIN A"/>
    <property type="match status" value="1"/>
</dbReference>
<comment type="similarity">
    <text evidence="1">Belongs to the PspA/Vipp/IM30 family.</text>
</comment>
<dbReference type="KEGG" id="bsen:DP114_15000"/>
<organism evidence="4 5">
    <name type="scientific">Brasilonema sennae CENA114</name>
    <dbReference type="NCBI Taxonomy" id="415709"/>
    <lineage>
        <taxon>Bacteria</taxon>
        <taxon>Bacillati</taxon>
        <taxon>Cyanobacteriota</taxon>
        <taxon>Cyanophyceae</taxon>
        <taxon>Nostocales</taxon>
        <taxon>Scytonemataceae</taxon>
        <taxon>Brasilonema</taxon>
        <taxon>Bromeliae group (in: Brasilonema)</taxon>
    </lineage>
</organism>
<evidence type="ECO:0000313" key="4">
    <source>
        <dbReference type="EMBL" id="QDL09032.1"/>
    </source>
</evidence>
<dbReference type="AlphaFoldDB" id="A0A856MEE2"/>
<sequence length="224" mass="23445">MQDVSVAGAGISAMVGNMGLAGIGTAVGIYAPHLITAGTVAGATAYGLKKGVENQDPLAVGAAALRSAGGAGIYATIGNMGLVVVAAGFSIGMAHVVTTGAVVGLGVYGLSKVLDKSDTLYKIRPSIQQSIDSATANLKQLELQYKQAEDEIQAWHQVAVVALKKERLDLAREALNRKYIYQETGLSLKNQIDQLLRVINSLNNDLMVIERAIAWLLCEAQIAP</sequence>
<dbReference type="PANTHER" id="PTHR31088">
    <property type="entry name" value="MEMBRANE-ASSOCIATED PROTEIN VIPP1, CHLOROPLASTIC"/>
    <property type="match status" value="1"/>
</dbReference>
<dbReference type="EMBL" id="CP030118">
    <property type="protein sequence ID" value="QDL09032.1"/>
    <property type="molecule type" value="Genomic_DNA"/>
</dbReference>
<reference evidence="4 5" key="1">
    <citation type="submission" date="2018-06" db="EMBL/GenBank/DDBJ databases">
        <title>Comparative genomics of Brasilonema spp. strains.</title>
        <authorList>
            <person name="Alvarenga D.O."/>
            <person name="Fiore M.F."/>
            <person name="Varani A.M."/>
        </authorList>
    </citation>
    <scope>NUCLEOTIDE SEQUENCE [LARGE SCALE GENOMIC DNA]</scope>
    <source>
        <strain evidence="4 5">CENA114</strain>
    </source>
</reference>
<evidence type="ECO:0000313" key="5">
    <source>
        <dbReference type="Proteomes" id="UP000503129"/>
    </source>
</evidence>
<feature type="transmembrane region" description="Helical" evidence="3">
    <location>
        <begin position="58"/>
        <end position="77"/>
    </location>
</feature>
<keyword evidence="3" id="KW-0812">Transmembrane</keyword>